<dbReference type="AlphaFoldDB" id="A0A2H1VBA7"/>
<evidence type="ECO:0000313" key="1">
    <source>
        <dbReference type="EMBL" id="SOQ38130.1"/>
    </source>
</evidence>
<reference evidence="1" key="1">
    <citation type="submission" date="2016-07" db="EMBL/GenBank/DDBJ databases">
        <authorList>
            <person name="Bretaudeau A."/>
        </authorList>
    </citation>
    <scope>NUCLEOTIDE SEQUENCE</scope>
    <source>
        <strain evidence="1">Rice</strain>
        <tissue evidence="1">Whole body</tissue>
    </source>
</reference>
<organism evidence="1">
    <name type="scientific">Spodoptera frugiperda</name>
    <name type="common">Fall armyworm</name>
    <dbReference type="NCBI Taxonomy" id="7108"/>
    <lineage>
        <taxon>Eukaryota</taxon>
        <taxon>Metazoa</taxon>
        <taxon>Ecdysozoa</taxon>
        <taxon>Arthropoda</taxon>
        <taxon>Hexapoda</taxon>
        <taxon>Insecta</taxon>
        <taxon>Pterygota</taxon>
        <taxon>Neoptera</taxon>
        <taxon>Endopterygota</taxon>
        <taxon>Lepidoptera</taxon>
        <taxon>Glossata</taxon>
        <taxon>Ditrysia</taxon>
        <taxon>Noctuoidea</taxon>
        <taxon>Noctuidae</taxon>
        <taxon>Amphipyrinae</taxon>
        <taxon>Spodoptera</taxon>
    </lineage>
</organism>
<sequence>MFTNTLHYTHIVQFAAKLVVPGYTSGVALEDDTDRNATVLFPYMISFFSKTLPHTRVFFNIVGTLTNIQVHIHMTPKRITTIFGSHKQLLRGGWLPSHRIKRCCIVVVT</sequence>
<protein>
    <submittedName>
        <fullName evidence="1">SFRICE_011286</fullName>
    </submittedName>
</protein>
<gene>
    <name evidence="1" type="ORF">SFRICE_011286</name>
</gene>
<proteinExistence type="predicted"/>
<dbReference type="EMBL" id="ODYU01001634">
    <property type="protein sequence ID" value="SOQ38130.1"/>
    <property type="molecule type" value="Genomic_DNA"/>
</dbReference>
<name>A0A2H1VBA7_SPOFR</name>
<accession>A0A2H1VBA7</accession>